<feature type="compositionally biased region" description="Polar residues" evidence="1">
    <location>
        <begin position="366"/>
        <end position="385"/>
    </location>
</feature>
<dbReference type="EMBL" id="AAVQ01000001">
    <property type="protein sequence ID" value="EAZ63765.2"/>
    <property type="molecule type" value="Genomic_DNA"/>
</dbReference>
<dbReference type="OrthoDB" id="4021450at2759"/>
<feature type="compositionally biased region" description="Polar residues" evidence="1">
    <location>
        <begin position="442"/>
        <end position="469"/>
    </location>
</feature>
<dbReference type="eggNOG" id="ENOG502RAQT">
    <property type="taxonomic scope" value="Eukaryota"/>
</dbReference>
<gene>
    <name evidence="2" type="primary">CTA9</name>
    <name evidence="2" type="ORF">PICST_28267</name>
</gene>
<dbReference type="STRING" id="322104.A3GFJ2"/>
<dbReference type="InParanoid" id="A3GFJ2"/>
<dbReference type="RefSeq" id="XP_001387788.2">
    <property type="nucleotide sequence ID" value="XM_001387751.1"/>
</dbReference>
<dbReference type="AlphaFoldDB" id="A3GFJ2"/>
<comment type="caution">
    <text evidence="2">The sequence shown here is derived from an EMBL/GenBank/DDBJ whole genome shotgun (WGS) entry which is preliminary data.</text>
</comment>
<evidence type="ECO:0000313" key="3">
    <source>
        <dbReference type="Proteomes" id="UP000002258"/>
    </source>
</evidence>
<reference evidence="2 3" key="1">
    <citation type="journal article" date="2007" name="Nat. Biotechnol.">
        <title>Genome sequence of the lignocellulose-bioconverting and xylose-fermenting yeast Pichia stipitis.</title>
        <authorList>
            <person name="Jeffries T.W."/>
            <person name="Grigoriev I.V."/>
            <person name="Grimwood J."/>
            <person name="Laplaza J.M."/>
            <person name="Aerts A."/>
            <person name="Salamov A."/>
            <person name="Schmutz J."/>
            <person name="Lindquist E."/>
            <person name="Dehal P."/>
            <person name="Shapiro H."/>
            <person name="Jin Y.S."/>
            <person name="Passoth V."/>
            <person name="Richardson P.M."/>
        </authorList>
    </citation>
    <scope>NUCLEOTIDE SEQUENCE [LARGE SCALE GENOMIC DNA]</scope>
    <source>
        <strain evidence="3">ATCC 58785 / CBS 6054 / NBRC 10063 / NRRL Y-11545</strain>
    </source>
</reference>
<sequence length="469" mass="52684">MLHDNLRRHYHHEVHDLHKPNCVFSSDIAEKVATAVDSYVALRSTANESTDVDLGSMLEFHINIELNTLLVRNNSLKPTELMKNNHICLAKSTNRNKLRNTATAIDTLLAISHTKPVDPRALRSDEVFIVDLTLHVLHFIASFDLDELPQSLVLDIVDDETHQLLNVCDSQLMVQIETYIKHKFILEVGNRLGQPVFVPSETSSDTIIEGLGYVSGDYSVSETTLEGTDNENDGELPDKSILYTNGEYTSSLEDLIILPSNDTVRSEEDDEMTPGSSTMFASRPNRLRTIREEKKEESFIENINNLRHNEEYINLDELQEVECDYDNHIAGNSEQLGPGIELELPRSIDSEFTSPASPAGTDRSLSRQSSIASNYSPTKKVSRMTSSPSFSLVNYEENHGLEYAFKAKSQSVPNYIREDKKFKFIKVGKVQKFVHLFEEKTGSNTPKVTPKSSKASTRASSPERQSATC</sequence>
<dbReference type="KEGG" id="pic:PICST_28267"/>
<evidence type="ECO:0000313" key="2">
    <source>
        <dbReference type="EMBL" id="EAZ63765.2"/>
    </source>
</evidence>
<organism evidence="2 3">
    <name type="scientific">Scheffersomyces stipitis (strain ATCC 58785 / CBS 6054 / NBRC 10063 / NRRL Y-11545)</name>
    <name type="common">Yeast</name>
    <name type="synonym">Pichia stipitis</name>
    <dbReference type="NCBI Taxonomy" id="322104"/>
    <lineage>
        <taxon>Eukaryota</taxon>
        <taxon>Fungi</taxon>
        <taxon>Dikarya</taxon>
        <taxon>Ascomycota</taxon>
        <taxon>Saccharomycotina</taxon>
        <taxon>Pichiomycetes</taxon>
        <taxon>Debaryomycetaceae</taxon>
        <taxon>Scheffersomyces</taxon>
    </lineage>
</organism>
<dbReference type="Proteomes" id="UP000002258">
    <property type="component" value="Chromosome 1"/>
</dbReference>
<dbReference type="HOGENOM" id="CLU_045706_0_0_1"/>
<dbReference type="OMA" id="NNLRHNE"/>
<protein>
    <submittedName>
        <fullName evidence="2">Transactivator protein</fullName>
    </submittedName>
</protein>
<feature type="region of interest" description="Disordered" evidence="1">
    <location>
        <begin position="350"/>
        <end position="385"/>
    </location>
</feature>
<name>A3GFJ2_PICST</name>
<keyword evidence="3" id="KW-1185">Reference proteome</keyword>
<feature type="region of interest" description="Disordered" evidence="1">
    <location>
        <begin position="439"/>
        <end position="469"/>
    </location>
</feature>
<accession>A3GFJ2</accession>
<proteinExistence type="predicted"/>
<dbReference type="GeneID" id="4851041"/>
<evidence type="ECO:0000256" key="1">
    <source>
        <dbReference type="SAM" id="MobiDB-lite"/>
    </source>
</evidence>